<dbReference type="Proteomes" id="UP000186808">
    <property type="component" value="Unassembled WGS sequence"/>
</dbReference>
<dbReference type="AlphaFoldDB" id="A0A377GKI4"/>
<accession>A0A377GKI4</accession>
<evidence type="ECO:0000313" key="1">
    <source>
        <dbReference type="EMBL" id="SIQ83552.1"/>
    </source>
</evidence>
<name>A0A377GKI4_9GAMM</name>
<evidence type="ECO:0000313" key="3">
    <source>
        <dbReference type="Proteomes" id="UP000186808"/>
    </source>
</evidence>
<keyword evidence="3" id="KW-1185">Reference proteome</keyword>
<organism evidence="2 4">
    <name type="scientific">Fluoribacter gormanii</name>
    <dbReference type="NCBI Taxonomy" id="464"/>
    <lineage>
        <taxon>Bacteria</taxon>
        <taxon>Pseudomonadati</taxon>
        <taxon>Pseudomonadota</taxon>
        <taxon>Gammaproteobacteria</taxon>
        <taxon>Legionellales</taxon>
        <taxon>Legionellaceae</taxon>
        <taxon>Fluoribacter</taxon>
    </lineage>
</organism>
<dbReference type="OrthoDB" id="9934860at2"/>
<dbReference type="RefSeq" id="WP_058469187.1">
    <property type="nucleotide sequence ID" value="NZ_CAAAIX010000002.1"/>
</dbReference>
<evidence type="ECO:0000313" key="4">
    <source>
        <dbReference type="Proteomes" id="UP000254374"/>
    </source>
</evidence>
<reference evidence="2 4" key="2">
    <citation type="submission" date="2018-06" db="EMBL/GenBank/DDBJ databases">
        <authorList>
            <consortium name="Pathogen Informatics"/>
            <person name="Doyle S."/>
        </authorList>
    </citation>
    <scope>NUCLEOTIDE SEQUENCE [LARGE SCALE GENOMIC DNA]</scope>
    <source>
        <strain evidence="2 4">NCTC11401</strain>
    </source>
</reference>
<gene>
    <name evidence="2" type="ORF">NCTC11401_01899</name>
    <name evidence="1" type="ORF">SAMN05421777_103190</name>
</gene>
<dbReference type="EMBL" id="FTNL01000003">
    <property type="protein sequence ID" value="SIQ83552.1"/>
    <property type="molecule type" value="Genomic_DNA"/>
</dbReference>
<dbReference type="EMBL" id="UGGV01000001">
    <property type="protein sequence ID" value="STO25073.1"/>
    <property type="molecule type" value="Genomic_DNA"/>
</dbReference>
<reference evidence="1 3" key="1">
    <citation type="submission" date="2017-01" db="EMBL/GenBank/DDBJ databases">
        <authorList>
            <person name="Varghese N."/>
            <person name="Submissions S."/>
        </authorList>
    </citation>
    <scope>NUCLEOTIDE SEQUENCE [LARGE SCALE GENOMIC DNA]</scope>
    <source>
        <strain evidence="1 3">ATCC 33342</strain>
    </source>
</reference>
<dbReference type="Proteomes" id="UP000254374">
    <property type="component" value="Unassembled WGS sequence"/>
</dbReference>
<sequence length="823" mass="94445">MRLTINEVGNDVQDAKTLMELVDNLAEGEKEELVSQLLSHSDFIDIISEGELLRDLLSSSISNSAAARIIEHVLADQELFQSLIPTSYDLRETLLCLDDDAAHVLFQYVLDHQNEFDSFFKNRVNVQNFLEFLDEDFTTDSEYKKSFIEKVISLSRQRFSELVGTKKELIQFARQNFWVCNRLIEKGIEHCDSISELLELAKTIKEDKFLQEARKNELLPLVLEKLWERLLKKDEMISFIKFYGECSAIFSQEELYKLAKDFVASDSDFLKLRINNLSELIEILQILSEECAAQLFSRVLKDHELFKQIIIDNKKLSDLLFIVSMHNGRNRGNELEWAKDYWRSSDSLCTYDGYCFELKPGIYRGSEEYPLIKDSVQKLIRHTITVEFHGFMWDITHKNQAQLSTRVEQANINSFMCERLFKSDKIRAQLPQVFALIPVPVALNLVYQISQNQNLVSFLGDTPSLSFPYNLIYFLKRAIDKRDIVALDKIQNELLEQLKNRSLKPLFIDFIFQVAVSENQKISENSAFKERLERLIHAVQQNRVPSLKHLVTRFFQKATEIHIEGESRSDIVKQMEIIKKLTSNTVKNSIFTSFLTTDPNNNNSNLNISQSELNKRAVNRLLEQAKTNPEAIATIFRNTKFAVQFDAQELTQLALSNEKIAKTILNQLELIKRLGLNDIMALINTYPGILEKEPSIAVIIVQHPAINLQHLEKLMIAHPNIVVALVRAVAGNPNKFLEFVKANGFGTTLVALAKYNDKAASVILGCEFNKWLTADNLTEIYTSRPNVISDILDNELLMNKLYESEATELLAVCLSMQTASCKP</sequence>
<protein>
    <submittedName>
        <fullName evidence="2">Uncharacterized protein</fullName>
    </submittedName>
</protein>
<proteinExistence type="predicted"/>
<evidence type="ECO:0000313" key="2">
    <source>
        <dbReference type="EMBL" id="STO25073.1"/>
    </source>
</evidence>